<dbReference type="SUPFAM" id="SSF52058">
    <property type="entry name" value="L domain-like"/>
    <property type="match status" value="1"/>
</dbReference>
<evidence type="ECO:0000313" key="2">
    <source>
        <dbReference type="EMBL" id="KLO18959.1"/>
    </source>
</evidence>
<reference evidence="2 3" key="1">
    <citation type="submission" date="2015-04" db="EMBL/GenBank/DDBJ databases">
        <title>Complete genome sequence of Schizopora paradoxa KUC8140, a cosmopolitan wood degrader in East Asia.</title>
        <authorList>
            <consortium name="DOE Joint Genome Institute"/>
            <person name="Min B."/>
            <person name="Park H."/>
            <person name="Jang Y."/>
            <person name="Kim J.-J."/>
            <person name="Kim K.H."/>
            <person name="Pangilinan J."/>
            <person name="Lipzen A."/>
            <person name="Riley R."/>
            <person name="Grigoriev I.V."/>
            <person name="Spatafora J.W."/>
            <person name="Choi I.-G."/>
        </authorList>
    </citation>
    <scope>NUCLEOTIDE SEQUENCE [LARGE SCALE GENOMIC DNA]</scope>
    <source>
        <strain evidence="2 3">KUC8140</strain>
    </source>
</reference>
<dbReference type="Gene3D" id="3.80.10.10">
    <property type="entry name" value="Ribonuclease Inhibitor"/>
    <property type="match status" value="1"/>
</dbReference>
<feature type="compositionally biased region" description="Polar residues" evidence="1">
    <location>
        <begin position="37"/>
        <end position="46"/>
    </location>
</feature>
<evidence type="ECO:0000313" key="3">
    <source>
        <dbReference type="Proteomes" id="UP000053477"/>
    </source>
</evidence>
<dbReference type="Proteomes" id="UP000053477">
    <property type="component" value="Unassembled WGS sequence"/>
</dbReference>
<dbReference type="OrthoDB" id="3365698at2759"/>
<dbReference type="EMBL" id="KQ085890">
    <property type="protein sequence ID" value="KLO18959.1"/>
    <property type="molecule type" value="Genomic_DNA"/>
</dbReference>
<name>A0A0H2S4X0_9AGAM</name>
<dbReference type="AlphaFoldDB" id="A0A0H2S4X0"/>
<gene>
    <name evidence="2" type="ORF">SCHPADRAFT_94984</name>
</gene>
<dbReference type="InterPro" id="IPR032675">
    <property type="entry name" value="LRR_dom_sf"/>
</dbReference>
<sequence>MQNYQDYVGQWGIDDVQDPFSHLIRERLSSRTKQSHDPNLSTQQNTRSEELEDLEKSTCPYEKFLEEGELDDASHFIDTAAIGDMTQVVEGLKESDGFLGHLSGWMNNSLTGRPVLFDNSFRDTTDETRLVKLQIKEFKHISDQFQKLAKCMEATCAVAERRWEAAQIRIGLASLPNELLSNILSLASTVHETNPSSSRATFCAAVSFRNSFRSAVDFSHVCDRFRRTALQTPELWNKISDDMNQHMVQLCLVRSGALPLEVSLTSFPNRGKFSEFYAPVHFTRFAMLTSNQWRSLEVSSSTVTGFSHPGISLKNLDLQSLTNLKITSSHDRRHFKSESGVLQGWNTPNLHSMTIDQFIPPSFQHSVNLRCLRIALRGFSGRESKLNAQAFRDFLATCTSLTDLHIHVGSARFVDIPEIPFRASLPNVEVVSFDIQSCSPATVRALLDQVRFPAASKVILVLGLLVVPDMSQGFLSSNMEPFFQDEVTFPAATTLNLSVKCINSEMRYSTVLSGKISIPFMLLGNIRHLTLTIAGFSMAHPSKDGIPPLRSLKLQDCDCIDPLWLFAVVEKLEQQGNLGELEEISIIGCGARLQDLELKCRAITQGTVLEYLREKVLSTYTVEYRPERHERRRNSPSDHWGYLDRFNGQTDSQEPPVLRAAMVRDWINEIQGF</sequence>
<organism evidence="2 3">
    <name type="scientific">Schizopora paradoxa</name>
    <dbReference type="NCBI Taxonomy" id="27342"/>
    <lineage>
        <taxon>Eukaryota</taxon>
        <taxon>Fungi</taxon>
        <taxon>Dikarya</taxon>
        <taxon>Basidiomycota</taxon>
        <taxon>Agaricomycotina</taxon>
        <taxon>Agaricomycetes</taxon>
        <taxon>Hymenochaetales</taxon>
        <taxon>Schizoporaceae</taxon>
        <taxon>Schizopora</taxon>
    </lineage>
</organism>
<protein>
    <submittedName>
        <fullName evidence="2">Uncharacterized protein</fullName>
    </submittedName>
</protein>
<feature type="region of interest" description="Disordered" evidence="1">
    <location>
        <begin position="29"/>
        <end position="54"/>
    </location>
</feature>
<keyword evidence="3" id="KW-1185">Reference proteome</keyword>
<proteinExistence type="predicted"/>
<dbReference type="Gene3D" id="1.20.1280.50">
    <property type="match status" value="1"/>
</dbReference>
<evidence type="ECO:0000256" key="1">
    <source>
        <dbReference type="SAM" id="MobiDB-lite"/>
    </source>
</evidence>
<accession>A0A0H2S4X0</accession>
<dbReference type="InParanoid" id="A0A0H2S4X0"/>